<dbReference type="EMBL" id="JAAMPC010000009">
    <property type="protein sequence ID" value="KAG2294659.1"/>
    <property type="molecule type" value="Genomic_DNA"/>
</dbReference>
<sequence>MKGIRGKDDLTAAMVSVSASGGGLAYAFVSKGLKVKPAHALSWAVCYAVASGTMFKVKETIRARSKHSTSTRGKAFDT</sequence>
<name>A0A8X7UXR7_BRACI</name>
<accession>A0A8X7UXR7</accession>
<keyword evidence="1" id="KW-0472">Membrane</keyword>
<keyword evidence="1" id="KW-0812">Transmembrane</keyword>
<keyword evidence="1" id="KW-1133">Transmembrane helix</keyword>
<evidence type="ECO:0000313" key="3">
    <source>
        <dbReference type="Proteomes" id="UP000886595"/>
    </source>
</evidence>
<feature type="transmembrane region" description="Helical" evidence="1">
    <location>
        <begin position="12"/>
        <end position="29"/>
    </location>
</feature>
<proteinExistence type="predicted"/>
<dbReference type="Proteomes" id="UP000886595">
    <property type="component" value="Unassembled WGS sequence"/>
</dbReference>
<protein>
    <submittedName>
        <fullName evidence="2">Uncharacterized protein</fullName>
    </submittedName>
</protein>
<comment type="caution">
    <text evidence="2">The sequence shown here is derived from an EMBL/GenBank/DDBJ whole genome shotgun (WGS) entry which is preliminary data.</text>
</comment>
<evidence type="ECO:0000313" key="2">
    <source>
        <dbReference type="EMBL" id="KAG2294659.1"/>
    </source>
</evidence>
<reference evidence="2 3" key="1">
    <citation type="submission" date="2020-02" db="EMBL/GenBank/DDBJ databases">
        <authorList>
            <person name="Ma Q."/>
            <person name="Huang Y."/>
            <person name="Song X."/>
            <person name="Pei D."/>
        </authorList>
    </citation>
    <scope>NUCLEOTIDE SEQUENCE [LARGE SCALE GENOMIC DNA]</scope>
    <source>
        <strain evidence="2">Sxm20200214</strain>
        <tissue evidence="2">Leaf</tissue>
    </source>
</reference>
<dbReference type="OrthoDB" id="1112305at2759"/>
<evidence type="ECO:0000256" key="1">
    <source>
        <dbReference type="SAM" id="Phobius"/>
    </source>
</evidence>
<keyword evidence="3" id="KW-1185">Reference proteome</keyword>
<dbReference type="AlphaFoldDB" id="A0A8X7UXR7"/>
<gene>
    <name evidence="2" type="ORF">Bca52824_041328</name>
</gene>
<organism evidence="2 3">
    <name type="scientific">Brassica carinata</name>
    <name type="common">Ethiopian mustard</name>
    <name type="synonym">Abyssinian cabbage</name>
    <dbReference type="NCBI Taxonomy" id="52824"/>
    <lineage>
        <taxon>Eukaryota</taxon>
        <taxon>Viridiplantae</taxon>
        <taxon>Streptophyta</taxon>
        <taxon>Embryophyta</taxon>
        <taxon>Tracheophyta</taxon>
        <taxon>Spermatophyta</taxon>
        <taxon>Magnoliopsida</taxon>
        <taxon>eudicotyledons</taxon>
        <taxon>Gunneridae</taxon>
        <taxon>Pentapetalae</taxon>
        <taxon>rosids</taxon>
        <taxon>malvids</taxon>
        <taxon>Brassicales</taxon>
        <taxon>Brassicaceae</taxon>
        <taxon>Brassiceae</taxon>
        <taxon>Brassica</taxon>
    </lineage>
</organism>